<accession>A0A0A3IP49</accession>
<feature type="transmembrane region" description="Helical" evidence="2">
    <location>
        <begin position="12"/>
        <end position="35"/>
    </location>
</feature>
<evidence type="ECO:0000313" key="5">
    <source>
        <dbReference type="Proteomes" id="UP000030437"/>
    </source>
</evidence>
<keyword evidence="2" id="KW-0812">Transmembrane</keyword>
<dbReference type="PANTHER" id="PTHR30576">
    <property type="entry name" value="COLANIC BIOSYNTHESIS UDP-GLUCOSE LIPID CARRIER TRANSFERASE"/>
    <property type="match status" value="1"/>
</dbReference>
<dbReference type="InterPro" id="IPR003362">
    <property type="entry name" value="Bact_transf"/>
</dbReference>
<dbReference type="AlphaFoldDB" id="A0A0A3IP49"/>
<name>A0A0A3IP49_9BACI</name>
<protein>
    <recommendedName>
        <fullName evidence="3">Bacterial sugar transferase domain-containing protein</fullName>
    </recommendedName>
</protein>
<keyword evidence="2" id="KW-0472">Membrane</keyword>
<dbReference type="GO" id="GO:0016780">
    <property type="term" value="F:phosphotransferase activity, for other substituted phosphate groups"/>
    <property type="evidence" value="ECO:0007669"/>
    <property type="project" value="TreeGrafter"/>
</dbReference>
<dbReference type="PANTHER" id="PTHR30576:SF8">
    <property type="entry name" value="UNDECAPRENYL-PHOSPHATE GALACTOSE PHOSPHOTRANSFERASE"/>
    <property type="match status" value="1"/>
</dbReference>
<evidence type="ECO:0000256" key="1">
    <source>
        <dbReference type="ARBA" id="ARBA00006464"/>
    </source>
</evidence>
<sequence length="212" mass="24391">MQLYKKYGKRLMDFFLAAVALILFSPLLLVIAVLVRINLGSPVLFKQERPGYKEKIFTLYKFRTMTDARDAKGQLLPNKRRLTKFGRFLRSTSLDELPELLNIIKGDMAIIGPRPLAVEYLPYYTNEERARHSIRPGLSGLAQINGRNTASWEQRFQYDLEYITNITLANDIKIMIKTLKKVIERTDVGELGVDTPIDFDQYRKAKQKATSG</sequence>
<organism evidence="4 5">
    <name type="scientific">Lysinibacillus odysseyi 34hs-1 = NBRC 100172</name>
    <dbReference type="NCBI Taxonomy" id="1220589"/>
    <lineage>
        <taxon>Bacteria</taxon>
        <taxon>Bacillati</taxon>
        <taxon>Bacillota</taxon>
        <taxon>Bacilli</taxon>
        <taxon>Bacillales</taxon>
        <taxon>Bacillaceae</taxon>
        <taxon>Lysinibacillus</taxon>
    </lineage>
</organism>
<reference evidence="4 5" key="1">
    <citation type="submission" date="2014-02" db="EMBL/GenBank/DDBJ databases">
        <title>Draft genome sequence of Lysinibacillus odysseyi NBRC 100172.</title>
        <authorList>
            <person name="Zhang F."/>
            <person name="Wang G."/>
            <person name="Zhang L."/>
        </authorList>
    </citation>
    <scope>NUCLEOTIDE SEQUENCE [LARGE SCALE GENOMIC DNA]</scope>
    <source>
        <strain evidence="4 5">NBRC 100172</strain>
    </source>
</reference>
<dbReference type="Pfam" id="PF02397">
    <property type="entry name" value="Bac_transf"/>
    <property type="match status" value="1"/>
</dbReference>
<keyword evidence="2" id="KW-1133">Transmembrane helix</keyword>
<comment type="caution">
    <text evidence="4">The sequence shown here is derived from an EMBL/GenBank/DDBJ whole genome shotgun (WGS) entry which is preliminary data.</text>
</comment>
<keyword evidence="5" id="KW-1185">Reference proteome</keyword>
<feature type="domain" description="Bacterial sugar transferase" evidence="3">
    <location>
        <begin position="9"/>
        <end position="183"/>
    </location>
</feature>
<evidence type="ECO:0000256" key="2">
    <source>
        <dbReference type="SAM" id="Phobius"/>
    </source>
</evidence>
<evidence type="ECO:0000259" key="3">
    <source>
        <dbReference type="Pfam" id="PF02397"/>
    </source>
</evidence>
<dbReference type="EMBL" id="JPVP01000051">
    <property type="protein sequence ID" value="KGR86501.1"/>
    <property type="molecule type" value="Genomic_DNA"/>
</dbReference>
<gene>
    <name evidence="4" type="ORF">CD32_06315</name>
</gene>
<comment type="similarity">
    <text evidence="1">Belongs to the bacterial sugar transferase family.</text>
</comment>
<dbReference type="STRING" id="1220589.CD32_06315"/>
<dbReference type="RefSeq" id="WP_036152454.1">
    <property type="nucleotide sequence ID" value="NZ_AVCX01000014.1"/>
</dbReference>
<dbReference type="OrthoDB" id="9808602at2"/>
<evidence type="ECO:0000313" key="4">
    <source>
        <dbReference type="EMBL" id="KGR86501.1"/>
    </source>
</evidence>
<dbReference type="Proteomes" id="UP000030437">
    <property type="component" value="Unassembled WGS sequence"/>
</dbReference>
<dbReference type="eggNOG" id="COG2148">
    <property type="taxonomic scope" value="Bacteria"/>
</dbReference>
<proteinExistence type="inferred from homology"/>